<dbReference type="KEGG" id="pft:JBW_01574"/>
<reference evidence="2" key="2">
    <citation type="submission" date="2015-02" db="EMBL/GenBank/DDBJ databases">
        <title>Complete Genome Sequence of Pelosinus fermentans JBW45.</title>
        <authorList>
            <person name="De Leon K.B."/>
            <person name="Utturkar S.M."/>
            <person name="Camilleri L.B."/>
            <person name="Arkin A.P."/>
            <person name="Fields M.W."/>
            <person name="Brown S.D."/>
            <person name="Wall J.D."/>
        </authorList>
    </citation>
    <scope>NUCLEOTIDE SEQUENCE [LARGE SCALE GENOMIC DNA]</scope>
    <source>
        <strain evidence="2">JBW45</strain>
    </source>
</reference>
<dbReference type="RefSeq" id="WP_007959736.1">
    <property type="nucleotide sequence ID" value="NZ_CP010978.1"/>
</dbReference>
<dbReference type="HOGENOM" id="CLU_048557_0_0_9"/>
<gene>
    <name evidence="1" type="ORF">JBW_01574</name>
</gene>
<sequence length="299" mass="33017">MATYNGTANSVLELLKGVVAFLTDPANFDAGKAWTLMSPVTLANIDTLQEVILKGAGDGADEIYVGMKLVTTGTQIDIVLNGFAGYDAGLAWREQPGAITQTSLPTIPLVSNTFMTFWLSANSSRFILVIELSTQYESAYLGLMKPIAIENQYPYPLVIGGSAYEGVLWTDTSTNHSSFICPGAGTYTSLAIRRPDGSWRLGKNQTLGDLCVWPTNIAPVRTLTVFDDVLTLENVIMYPLYLYENNPIGMIGQFDGVYWIGNREDLATKDGVIYNGKTYKVFNNIQRRDNDSYFTIEWF</sequence>
<name>I8TUN0_9FIRM</name>
<accession>I8TUN0</accession>
<reference evidence="1 2" key="1">
    <citation type="journal article" date="2015" name="Genome Announc.">
        <title>Complete Genome Sequence of Pelosinus fermentans JBW45, a Member of a Remarkably Competitive Group of Negativicutes in the Firmicutes Phylum.</title>
        <authorList>
            <person name="De Leon K.B."/>
            <person name="Utturkar S.M."/>
            <person name="Camilleri L.B."/>
            <person name="Elias D.A."/>
            <person name="Arkin A.P."/>
            <person name="Fields M.W."/>
            <person name="Brown S.D."/>
            <person name="Wall J.D."/>
        </authorList>
    </citation>
    <scope>NUCLEOTIDE SEQUENCE [LARGE SCALE GENOMIC DNA]</scope>
    <source>
        <strain evidence="1 2">JBW45</strain>
    </source>
</reference>
<evidence type="ECO:0000313" key="1">
    <source>
        <dbReference type="EMBL" id="AJQ26924.1"/>
    </source>
</evidence>
<organism evidence="1 2">
    <name type="scientific">Pelosinus fermentans JBW45</name>
    <dbReference type="NCBI Taxonomy" id="1192197"/>
    <lineage>
        <taxon>Bacteria</taxon>
        <taxon>Bacillati</taxon>
        <taxon>Bacillota</taxon>
        <taxon>Negativicutes</taxon>
        <taxon>Selenomonadales</taxon>
        <taxon>Sporomusaceae</taxon>
        <taxon>Pelosinus</taxon>
    </lineage>
</organism>
<dbReference type="EMBL" id="CP010978">
    <property type="protein sequence ID" value="AJQ26924.1"/>
    <property type="molecule type" value="Genomic_DNA"/>
</dbReference>
<dbReference type="OrthoDB" id="1633523at2"/>
<evidence type="ECO:0000313" key="2">
    <source>
        <dbReference type="Proteomes" id="UP000005361"/>
    </source>
</evidence>
<dbReference type="STRING" id="1192197.JBW_01574"/>
<protein>
    <submittedName>
        <fullName evidence="1">Uncharacterized protein</fullName>
    </submittedName>
</protein>
<proteinExistence type="predicted"/>
<dbReference type="Proteomes" id="UP000005361">
    <property type="component" value="Chromosome"/>
</dbReference>
<dbReference type="AlphaFoldDB" id="I8TUN0"/>